<dbReference type="Proteomes" id="UP001195483">
    <property type="component" value="Unassembled WGS sequence"/>
</dbReference>
<evidence type="ECO:0000313" key="1">
    <source>
        <dbReference type="EMBL" id="KAK3587247.1"/>
    </source>
</evidence>
<name>A0AAE0S8J9_9BIVA</name>
<keyword evidence="2" id="KW-1185">Reference proteome</keyword>
<organism evidence="1 2">
    <name type="scientific">Potamilus streckersoni</name>
    <dbReference type="NCBI Taxonomy" id="2493646"/>
    <lineage>
        <taxon>Eukaryota</taxon>
        <taxon>Metazoa</taxon>
        <taxon>Spiralia</taxon>
        <taxon>Lophotrochozoa</taxon>
        <taxon>Mollusca</taxon>
        <taxon>Bivalvia</taxon>
        <taxon>Autobranchia</taxon>
        <taxon>Heteroconchia</taxon>
        <taxon>Palaeoheterodonta</taxon>
        <taxon>Unionida</taxon>
        <taxon>Unionoidea</taxon>
        <taxon>Unionidae</taxon>
        <taxon>Ambleminae</taxon>
        <taxon>Lampsilini</taxon>
        <taxon>Potamilus</taxon>
    </lineage>
</organism>
<feature type="non-terminal residue" evidence="1">
    <location>
        <position position="1"/>
    </location>
</feature>
<proteinExistence type="predicted"/>
<reference evidence="1" key="2">
    <citation type="journal article" date="2021" name="Genome Biol. Evol.">
        <title>Developing a high-quality reference genome for a parasitic bivalve with doubly uniparental inheritance (Bivalvia: Unionida).</title>
        <authorList>
            <person name="Smith C.H."/>
        </authorList>
    </citation>
    <scope>NUCLEOTIDE SEQUENCE</scope>
    <source>
        <strain evidence="1">CHS0354</strain>
        <tissue evidence="1">Mantle</tissue>
    </source>
</reference>
<reference evidence="1" key="1">
    <citation type="journal article" date="2021" name="Genome Biol. Evol.">
        <title>A High-Quality Reference Genome for a Parasitic Bivalve with Doubly Uniparental Inheritance (Bivalvia: Unionida).</title>
        <authorList>
            <person name="Smith C.H."/>
        </authorList>
    </citation>
    <scope>NUCLEOTIDE SEQUENCE</scope>
    <source>
        <strain evidence="1">CHS0354</strain>
    </source>
</reference>
<evidence type="ECO:0000313" key="2">
    <source>
        <dbReference type="Proteomes" id="UP001195483"/>
    </source>
</evidence>
<accession>A0AAE0S8J9</accession>
<dbReference type="AlphaFoldDB" id="A0AAE0S8J9"/>
<reference evidence="1" key="3">
    <citation type="submission" date="2023-05" db="EMBL/GenBank/DDBJ databases">
        <authorList>
            <person name="Smith C.H."/>
        </authorList>
    </citation>
    <scope>NUCLEOTIDE SEQUENCE</scope>
    <source>
        <strain evidence="1">CHS0354</strain>
        <tissue evidence="1">Mantle</tissue>
    </source>
</reference>
<protein>
    <submittedName>
        <fullName evidence="1">Uncharacterized protein</fullName>
    </submittedName>
</protein>
<gene>
    <name evidence="1" type="ORF">CHS0354_030434</name>
</gene>
<sequence length="62" mass="6895">MNIISAAESVQTSFTNCSSARQKQTVSPTVYLLDKSRVRAEKFHQLSALSSFTNCISARQKQ</sequence>
<dbReference type="EMBL" id="JAEAOA010001810">
    <property type="protein sequence ID" value="KAK3587247.1"/>
    <property type="molecule type" value="Genomic_DNA"/>
</dbReference>
<comment type="caution">
    <text evidence="1">The sequence shown here is derived from an EMBL/GenBank/DDBJ whole genome shotgun (WGS) entry which is preliminary data.</text>
</comment>